<accession>A0ABY5HLQ5</accession>
<feature type="transmembrane region" description="Helical" evidence="2">
    <location>
        <begin position="42"/>
        <end position="60"/>
    </location>
</feature>
<feature type="compositionally biased region" description="Basic and acidic residues" evidence="1">
    <location>
        <begin position="157"/>
        <end position="175"/>
    </location>
</feature>
<dbReference type="EMBL" id="CP073347">
    <property type="protein sequence ID" value="UTW12199.1"/>
    <property type="molecule type" value="Genomic_DNA"/>
</dbReference>
<feature type="compositionally biased region" description="Polar residues" evidence="1">
    <location>
        <begin position="133"/>
        <end position="142"/>
    </location>
</feature>
<dbReference type="Proteomes" id="UP001058461">
    <property type="component" value="Chromosome"/>
</dbReference>
<evidence type="ECO:0000259" key="3">
    <source>
        <dbReference type="Pfam" id="PF16537"/>
    </source>
</evidence>
<gene>
    <name evidence="4" type="ORF">KDW95_00455</name>
</gene>
<organism evidence="4 5">
    <name type="scientific">Marinobacterium rhizophilum</name>
    <dbReference type="NCBI Taxonomy" id="420402"/>
    <lineage>
        <taxon>Bacteria</taxon>
        <taxon>Pseudomonadati</taxon>
        <taxon>Pseudomonadota</taxon>
        <taxon>Gammaproteobacteria</taxon>
        <taxon>Oceanospirillales</taxon>
        <taxon>Oceanospirillaceae</taxon>
        <taxon>Marinobacterium</taxon>
    </lineage>
</organism>
<keyword evidence="2" id="KW-0472">Membrane</keyword>
<feature type="region of interest" description="Disordered" evidence="1">
    <location>
        <begin position="74"/>
        <end position="100"/>
    </location>
</feature>
<evidence type="ECO:0000256" key="1">
    <source>
        <dbReference type="SAM" id="MobiDB-lite"/>
    </source>
</evidence>
<name>A0ABY5HLQ5_9GAMM</name>
<proteinExistence type="predicted"/>
<dbReference type="InterPro" id="IPR032389">
    <property type="entry name" value="GspB_C"/>
</dbReference>
<evidence type="ECO:0000313" key="4">
    <source>
        <dbReference type="EMBL" id="UTW12199.1"/>
    </source>
</evidence>
<dbReference type="Pfam" id="PF16537">
    <property type="entry name" value="T2SSB"/>
    <property type="match status" value="1"/>
</dbReference>
<keyword evidence="2" id="KW-1133">Transmembrane helix</keyword>
<feature type="region of interest" description="Disordered" evidence="1">
    <location>
        <begin position="129"/>
        <end position="178"/>
    </location>
</feature>
<feature type="compositionally biased region" description="Basic and acidic residues" evidence="1">
    <location>
        <begin position="9"/>
        <end position="19"/>
    </location>
</feature>
<keyword evidence="2" id="KW-0812">Transmembrane</keyword>
<dbReference type="RefSeq" id="WP_255854260.1">
    <property type="nucleotide sequence ID" value="NZ_CP073347.1"/>
</dbReference>
<protein>
    <submittedName>
        <fullName evidence="4">General secretion pathway protein GspB</fullName>
    </submittedName>
</protein>
<evidence type="ECO:0000313" key="5">
    <source>
        <dbReference type="Proteomes" id="UP001058461"/>
    </source>
</evidence>
<feature type="region of interest" description="Disordered" evidence="1">
    <location>
        <begin position="7"/>
        <end position="35"/>
    </location>
</feature>
<feature type="domain" description="Type II secretion system protein GspB C-terminal" evidence="3">
    <location>
        <begin position="193"/>
        <end position="252"/>
    </location>
</feature>
<reference evidence="4" key="1">
    <citation type="submission" date="2021-04" db="EMBL/GenBank/DDBJ databases">
        <title>Oceanospirillales bacteria with DddD are important DMSP degraders in coastal seawater.</title>
        <authorList>
            <person name="Liu J."/>
        </authorList>
    </citation>
    <scope>NUCLEOTIDE SEQUENCE</scope>
    <source>
        <strain evidence="4">D13-1</strain>
    </source>
</reference>
<evidence type="ECO:0000256" key="2">
    <source>
        <dbReference type="SAM" id="Phobius"/>
    </source>
</evidence>
<sequence length="253" mass="27358">MSYILEALKQSEGRRKEDAPPDPSPAAPAFATRRSRRRSGRWPLAVALMGAIVLLGWLVLDRTDSPAATTAIAANDSGTDQGVAPADGAPSAVDAPGEAPVAPSVGVAEMIVEAIGNDELKGVRIQLEAPTAPRTQPVQQGAEQAAVPTRSPENDSAADRAHRVEQPQPEARTDAHAGLPFRRQLPVDVQRSLPELVFSVHIYSADPASRRVKIGERMMREGQRITPQLRLEEIIPKGVILSYEDYRFRMNAL</sequence>
<keyword evidence="5" id="KW-1185">Reference proteome</keyword>